<name>A0AAV2Q4Y7_MEGNR</name>
<sequence>MYSNSISLPSNFQDANTACSEITNHILEMANYYITKTSGKINHKYFNPWWTDEIALAIRERRKALRILNRASTPDNRTKFMRARAKARFLINQSKKISWCRFVSTINRYTPLSKIWKKIKKLDNKAPSKSKIVIHKSNIVFDVYSIPQTIIETISKPTEINESLGSHFANISSSENYTQEFKLYKTTKETTQIQFDTPNTQPLNEPFKLTEFENILHPSKNSAPGEDTIPYELYKHLPDTEKQKLVNFFNFLWSNHIFPDQWRNAHVIPIPKPNKPPTNINSYRPISLTITLCKLMEKNG</sequence>
<keyword evidence="2" id="KW-1185">Reference proteome</keyword>
<evidence type="ECO:0000313" key="1">
    <source>
        <dbReference type="EMBL" id="CAL4070113.1"/>
    </source>
</evidence>
<comment type="caution">
    <text evidence="1">The sequence shown here is derived from an EMBL/GenBank/DDBJ whole genome shotgun (WGS) entry which is preliminary data.</text>
</comment>
<dbReference type="PANTHER" id="PTHR19446">
    <property type="entry name" value="REVERSE TRANSCRIPTASES"/>
    <property type="match status" value="1"/>
</dbReference>
<protein>
    <recommendedName>
        <fullName evidence="3">Reverse transcriptase</fullName>
    </recommendedName>
</protein>
<dbReference type="AlphaFoldDB" id="A0AAV2Q4Y7"/>
<dbReference type="Proteomes" id="UP001497623">
    <property type="component" value="Unassembled WGS sequence"/>
</dbReference>
<evidence type="ECO:0000313" key="2">
    <source>
        <dbReference type="Proteomes" id="UP001497623"/>
    </source>
</evidence>
<evidence type="ECO:0008006" key="3">
    <source>
        <dbReference type="Google" id="ProtNLM"/>
    </source>
</evidence>
<reference evidence="1 2" key="1">
    <citation type="submission" date="2024-05" db="EMBL/GenBank/DDBJ databases">
        <authorList>
            <person name="Wallberg A."/>
        </authorList>
    </citation>
    <scope>NUCLEOTIDE SEQUENCE [LARGE SCALE GENOMIC DNA]</scope>
</reference>
<gene>
    <name evidence="1" type="ORF">MNOR_LOCUS8182</name>
</gene>
<dbReference type="EMBL" id="CAXKWB010003746">
    <property type="protein sequence ID" value="CAL4070113.1"/>
    <property type="molecule type" value="Genomic_DNA"/>
</dbReference>
<accession>A0AAV2Q4Y7</accession>
<proteinExistence type="predicted"/>
<organism evidence="1 2">
    <name type="scientific">Meganyctiphanes norvegica</name>
    <name type="common">Northern krill</name>
    <name type="synonym">Thysanopoda norvegica</name>
    <dbReference type="NCBI Taxonomy" id="48144"/>
    <lineage>
        <taxon>Eukaryota</taxon>
        <taxon>Metazoa</taxon>
        <taxon>Ecdysozoa</taxon>
        <taxon>Arthropoda</taxon>
        <taxon>Crustacea</taxon>
        <taxon>Multicrustacea</taxon>
        <taxon>Malacostraca</taxon>
        <taxon>Eumalacostraca</taxon>
        <taxon>Eucarida</taxon>
        <taxon>Euphausiacea</taxon>
        <taxon>Euphausiidae</taxon>
        <taxon>Meganyctiphanes</taxon>
    </lineage>
</organism>